<organism evidence="2 3">
    <name type="scientific">Enterococcus cecorum</name>
    <dbReference type="NCBI Taxonomy" id="44008"/>
    <lineage>
        <taxon>Bacteria</taxon>
        <taxon>Bacillati</taxon>
        <taxon>Bacillota</taxon>
        <taxon>Bacilli</taxon>
        <taxon>Lactobacillales</taxon>
        <taxon>Enterococcaceae</taxon>
        <taxon>Enterococcus</taxon>
    </lineage>
</organism>
<dbReference type="Pfam" id="PF17836">
    <property type="entry name" value="PglD_N"/>
    <property type="match status" value="1"/>
</dbReference>
<feature type="domain" description="PglD N-terminal" evidence="1">
    <location>
        <begin position="4"/>
        <end position="71"/>
    </location>
</feature>
<dbReference type="InterPro" id="IPR050179">
    <property type="entry name" value="Trans_hexapeptide_repeat"/>
</dbReference>
<dbReference type="Gene3D" id="3.40.50.20">
    <property type="match status" value="1"/>
</dbReference>
<comment type="caution">
    <text evidence="2">The sequence shown here is derived from an EMBL/GenBank/DDBJ whole genome shotgun (WGS) entry which is preliminary data.</text>
</comment>
<evidence type="ECO:0000313" key="3">
    <source>
        <dbReference type="Proteomes" id="UP000196503"/>
    </source>
</evidence>
<dbReference type="PANTHER" id="PTHR43300">
    <property type="entry name" value="ACETYLTRANSFERASE"/>
    <property type="match status" value="1"/>
</dbReference>
<evidence type="ECO:0000259" key="1">
    <source>
        <dbReference type="Pfam" id="PF17836"/>
    </source>
</evidence>
<proteinExistence type="predicted"/>
<dbReference type="PANTHER" id="PTHR43300:SF7">
    <property type="entry name" value="UDP-N-ACETYLBACILLOSAMINE N-ACETYLTRANSFERASE"/>
    <property type="match status" value="1"/>
</dbReference>
<dbReference type="InterPro" id="IPR041561">
    <property type="entry name" value="PglD_N"/>
</dbReference>
<protein>
    <recommendedName>
        <fullName evidence="1">PglD N-terminal domain-containing protein</fullName>
    </recommendedName>
</protein>
<evidence type="ECO:0000313" key="2">
    <source>
        <dbReference type="EMBL" id="OUZ14866.1"/>
    </source>
</evidence>
<name>A0A200HQ79_9ENTE</name>
<accession>A0A200HQ79</accession>
<dbReference type="SUPFAM" id="SSF51161">
    <property type="entry name" value="Trimeric LpxA-like enzymes"/>
    <property type="match status" value="1"/>
</dbReference>
<dbReference type="InterPro" id="IPR011004">
    <property type="entry name" value="Trimer_LpxA-like_sf"/>
</dbReference>
<dbReference type="AlphaFoldDB" id="A0A200HQ79"/>
<dbReference type="Proteomes" id="UP000196503">
    <property type="component" value="Unassembled WGS sequence"/>
</dbReference>
<sequence length="162" mass="17363">MKSLLIIGAGGHGNVVAETAEACGYSSIEFIDDNNEKAIGKICDLNKFREKFEEAFVGIGNNIFRDKMIDTLIELGYRVPVLIHPSAYVSKSAEIFAGTIIEPKAIVNVHSVVERGCIISVGAIVDHDVTIGRASHVNSGAIVKAGEVILGYQSAIVHKEQV</sequence>
<dbReference type="RefSeq" id="WP_087663589.1">
    <property type="nucleotide sequence ID" value="NZ_NIBL01000003.1"/>
</dbReference>
<reference evidence="2 3" key="1">
    <citation type="submission" date="2017-05" db="EMBL/GenBank/DDBJ databases">
        <title>The Genome Sequence of Enterococcus faecium 2D5_DIV0622.</title>
        <authorList>
            <consortium name="The Broad Institute Genomics Platform"/>
            <consortium name="The Broad Institute Genomic Center for Infectious Diseases"/>
            <person name="Earl A."/>
            <person name="Manson A."/>
            <person name="Schwartman J."/>
            <person name="Gilmore M."/>
            <person name="Abouelleil A."/>
            <person name="Cao P."/>
            <person name="Chapman S."/>
            <person name="Cusick C."/>
            <person name="Shea T."/>
            <person name="Young S."/>
            <person name="Neafsey D."/>
            <person name="Nusbaum C."/>
            <person name="Birren B."/>
        </authorList>
    </citation>
    <scope>NUCLEOTIDE SEQUENCE [LARGE SCALE GENOMIC DNA]</scope>
    <source>
        <strain evidence="2 3">2D5_DIV0622</strain>
    </source>
</reference>
<gene>
    <name evidence="2" type="ORF">A5869_001971</name>
</gene>
<dbReference type="EMBL" id="NIBL01000003">
    <property type="protein sequence ID" value="OUZ14866.1"/>
    <property type="molecule type" value="Genomic_DNA"/>
</dbReference>
<dbReference type="Gene3D" id="2.160.10.10">
    <property type="entry name" value="Hexapeptide repeat proteins"/>
    <property type="match status" value="1"/>
</dbReference>